<reference evidence="1" key="1">
    <citation type="submission" date="2021-09" db="EMBL/GenBank/DDBJ databases">
        <title>The genome of Mauremys mutica provides insights into the evolution of semi-aquatic lifestyle.</title>
        <authorList>
            <person name="Gong S."/>
            <person name="Gao Y."/>
        </authorList>
    </citation>
    <scope>NUCLEOTIDE SEQUENCE</scope>
    <source>
        <strain evidence="1">MM-2020</strain>
        <tissue evidence="1">Muscle</tissue>
    </source>
</reference>
<organism evidence="1 2">
    <name type="scientific">Mauremys mutica</name>
    <name type="common">yellowpond turtle</name>
    <dbReference type="NCBI Taxonomy" id="74926"/>
    <lineage>
        <taxon>Eukaryota</taxon>
        <taxon>Metazoa</taxon>
        <taxon>Chordata</taxon>
        <taxon>Craniata</taxon>
        <taxon>Vertebrata</taxon>
        <taxon>Euteleostomi</taxon>
        <taxon>Archelosauria</taxon>
        <taxon>Testudinata</taxon>
        <taxon>Testudines</taxon>
        <taxon>Cryptodira</taxon>
        <taxon>Durocryptodira</taxon>
        <taxon>Testudinoidea</taxon>
        <taxon>Geoemydidae</taxon>
        <taxon>Geoemydinae</taxon>
        <taxon>Mauremys</taxon>
    </lineage>
</organism>
<comment type="caution">
    <text evidence="1">The sequence shown here is derived from an EMBL/GenBank/DDBJ whole genome shotgun (WGS) entry which is preliminary data.</text>
</comment>
<keyword evidence="2" id="KW-1185">Reference proteome</keyword>
<accession>A0A9D4AW75</accession>
<dbReference type="EMBL" id="JAHDVG010000474">
    <property type="protein sequence ID" value="KAH1178662.1"/>
    <property type="molecule type" value="Genomic_DNA"/>
</dbReference>
<dbReference type="Proteomes" id="UP000827986">
    <property type="component" value="Unassembled WGS sequence"/>
</dbReference>
<dbReference type="AlphaFoldDB" id="A0A9D4AW75"/>
<sequence>MDLFRIELLHRCSKLITDLGNFDFWVPNLVHFKVAQFSKRAVHSYSENLALTSCLKLGNQKLMHPKIISHFWFHRSFTKGDCLRKVLNRCFSWVLWQCQWTDRMGNCESLSN</sequence>
<gene>
    <name evidence="1" type="ORF">KIL84_012364</name>
</gene>
<proteinExistence type="predicted"/>
<evidence type="ECO:0000313" key="2">
    <source>
        <dbReference type="Proteomes" id="UP000827986"/>
    </source>
</evidence>
<evidence type="ECO:0000313" key="1">
    <source>
        <dbReference type="EMBL" id="KAH1178662.1"/>
    </source>
</evidence>
<name>A0A9D4AW75_9SAUR</name>
<protein>
    <submittedName>
        <fullName evidence="1">Uncharacterized protein</fullName>
    </submittedName>
</protein>